<evidence type="ECO:0000313" key="14">
    <source>
        <dbReference type="EMBL" id="AAH88682.1"/>
    </source>
</evidence>
<comment type="function">
    <text evidence="11">Binds specifically to phosphatidylinositol 3,4-diphosphate (PtdIns3,4P2), but not to other phosphoinositides. May recruit other proteins to the plasma membrane.</text>
</comment>
<dbReference type="Pfam" id="PF00169">
    <property type="entry name" value="PH"/>
    <property type="match status" value="2"/>
</dbReference>
<evidence type="ECO:0000256" key="9">
    <source>
        <dbReference type="ARBA" id="ARBA00023136"/>
    </source>
</evidence>
<evidence type="ECO:0000313" key="15">
    <source>
        <dbReference type="Proteomes" id="UP000186698"/>
    </source>
</evidence>
<dbReference type="OrthoDB" id="185175at2759"/>
<organism evidence="14">
    <name type="scientific">Xenopus laevis</name>
    <name type="common">African clawed frog</name>
    <dbReference type="NCBI Taxonomy" id="8355"/>
    <lineage>
        <taxon>Eukaryota</taxon>
        <taxon>Metazoa</taxon>
        <taxon>Chordata</taxon>
        <taxon>Craniata</taxon>
        <taxon>Vertebrata</taxon>
        <taxon>Euteleostomi</taxon>
        <taxon>Amphibia</taxon>
        <taxon>Batrachia</taxon>
        <taxon>Anura</taxon>
        <taxon>Pipoidea</taxon>
        <taxon>Pipidae</taxon>
        <taxon>Xenopodinae</taxon>
        <taxon>Xenopus</taxon>
        <taxon>Xenopus</taxon>
    </lineage>
</organism>
<evidence type="ECO:0000256" key="6">
    <source>
        <dbReference type="ARBA" id="ARBA00022553"/>
    </source>
</evidence>
<dbReference type="PANTHER" id="PTHR14336">
    <property type="entry name" value="TANDEM PH DOMAIN CONTAINING PROTEIN"/>
    <property type="match status" value="1"/>
</dbReference>
<comment type="subcellular location">
    <subcellularLocation>
        <location evidence="2">Cell membrane</location>
        <topology evidence="2">Peripheral membrane protein</topology>
    </subcellularLocation>
    <subcellularLocation>
        <location evidence="3">Cytoplasm</location>
    </subcellularLocation>
    <subcellularLocation>
        <location evidence="1">Nucleus</location>
    </subcellularLocation>
</comment>
<feature type="compositionally biased region" description="Low complexity" evidence="12">
    <location>
        <begin position="127"/>
        <end position="136"/>
    </location>
</feature>
<feature type="compositionally biased region" description="Basic and acidic residues" evidence="12">
    <location>
        <begin position="385"/>
        <end position="396"/>
    </location>
</feature>
<keyword evidence="10" id="KW-0539">Nucleus</keyword>
<evidence type="ECO:0000313" key="16">
    <source>
        <dbReference type="RefSeq" id="NP_001088876.1"/>
    </source>
</evidence>
<gene>
    <name evidence="16 17" type="primary">plekha2.L</name>
    <name evidence="14" type="synonym">LOC496220</name>
    <name evidence="16" type="synonym">plekha2</name>
</gene>
<dbReference type="SMART" id="SM00233">
    <property type="entry name" value="PH"/>
    <property type="match status" value="2"/>
</dbReference>
<accession>Q5M7E8</accession>
<sequence length="411" mass="46095">MPYVDRQNRTCGFLDIEDEGSGRFLRRYFILDTQANYLLWYMDNPQNLPNGTGAVGSLKLTYISKVDIANVKQKAKAKFCFVIKALSQRYFLQASDQNDLLGWVEAINSASKITVPRPTPATAPEVGSAASGSAASGERRSQTAYRTEIIGGVVVQTAINQNGGESHEVTPSEPLNHSALRRTQSQAPMSLHKSQPSRSLLKSGYCVKQGNVRKNWKRRFFVLDVFSISYFKCSTDREPLRRILLREILKTHECLVKSGDLLLRDNLFEIITGPRTFYIQADSPQEMHSWIKAINAAVQTLRMRYRESCFGRTMSLNRSCIPGPSSESAFLQPRGENKHPLGKSSSVKSTWQPWTPVPKCDTETPGQLTLGSMEDSGESGGRTRHSSEPQWSREKQLLYSLDDMSLRTSDV</sequence>
<keyword evidence="6" id="KW-0597">Phosphoprotein</keyword>
<evidence type="ECO:0000256" key="1">
    <source>
        <dbReference type="ARBA" id="ARBA00004123"/>
    </source>
</evidence>
<feature type="region of interest" description="Disordered" evidence="12">
    <location>
        <begin position="327"/>
        <end position="396"/>
    </location>
</feature>
<evidence type="ECO:0000256" key="7">
    <source>
        <dbReference type="ARBA" id="ARBA00022737"/>
    </source>
</evidence>
<dbReference type="GO" id="GO:0005886">
    <property type="term" value="C:plasma membrane"/>
    <property type="evidence" value="ECO:0000318"/>
    <property type="project" value="GO_Central"/>
</dbReference>
<evidence type="ECO:0000256" key="12">
    <source>
        <dbReference type="SAM" id="MobiDB-lite"/>
    </source>
</evidence>
<proteinExistence type="evidence at transcript level"/>
<dbReference type="DNASU" id="496220"/>
<keyword evidence="4" id="KW-1003">Cell membrane</keyword>
<dbReference type="InterPro" id="IPR001849">
    <property type="entry name" value="PH_domain"/>
</dbReference>
<dbReference type="GO" id="GO:0005737">
    <property type="term" value="C:cytoplasm"/>
    <property type="evidence" value="ECO:0000318"/>
    <property type="project" value="GO_Central"/>
</dbReference>
<name>Q5M7E8_XENLA</name>
<dbReference type="GO" id="GO:0043325">
    <property type="term" value="F:phosphatidylinositol-3,4-bisphosphate binding"/>
    <property type="evidence" value="ECO:0000318"/>
    <property type="project" value="GO_Central"/>
</dbReference>
<dbReference type="Gene3D" id="2.30.29.30">
    <property type="entry name" value="Pleckstrin-homology domain (PH domain)/Phosphotyrosine-binding domain (PTB)"/>
    <property type="match status" value="2"/>
</dbReference>
<reference evidence="16" key="3">
    <citation type="submission" date="2025-04" db="UniProtKB">
        <authorList>
            <consortium name="RefSeq"/>
        </authorList>
    </citation>
    <scope>IDENTIFICATION</scope>
</reference>
<feature type="compositionally biased region" description="Polar residues" evidence="12">
    <location>
        <begin position="343"/>
        <end position="353"/>
    </location>
</feature>
<evidence type="ECO:0000256" key="2">
    <source>
        <dbReference type="ARBA" id="ARBA00004202"/>
    </source>
</evidence>
<dbReference type="PROSITE" id="PS50003">
    <property type="entry name" value="PH_DOMAIN"/>
    <property type="match status" value="2"/>
</dbReference>
<reference evidence="16" key="1">
    <citation type="journal article" date="2002" name="Dev. Dyn.">
        <title>Genetic and genomic tools for Xenopus research: The NIH Xenopus initiative.</title>
        <authorList>
            <person name="Klein S.L."/>
            <person name="Strausberg R.L."/>
            <person name="Wagner L."/>
            <person name="Pontius J."/>
            <person name="Clifton S.W."/>
            <person name="Richardson P."/>
        </authorList>
    </citation>
    <scope>NUCLEOTIDE SEQUENCE</scope>
</reference>
<dbReference type="CTD" id="496220"/>
<dbReference type="KEGG" id="xla:496220"/>
<evidence type="ECO:0000256" key="8">
    <source>
        <dbReference type="ARBA" id="ARBA00023121"/>
    </source>
</evidence>
<dbReference type="Proteomes" id="UP000186698">
    <property type="component" value="Chromosome 3L"/>
</dbReference>
<evidence type="ECO:0000313" key="17">
    <source>
        <dbReference type="Xenbase" id="XB-GENE-999720"/>
    </source>
</evidence>
<feature type="region of interest" description="Disordered" evidence="12">
    <location>
        <begin position="115"/>
        <end position="141"/>
    </location>
</feature>
<keyword evidence="9" id="KW-0472">Membrane</keyword>
<dbReference type="CDD" id="cd13271">
    <property type="entry name" value="PH2_TAPP1_2"/>
    <property type="match status" value="1"/>
</dbReference>
<dbReference type="RefSeq" id="NP_001088876.1">
    <property type="nucleotide sequence ID" value="NM_001095407.1"/>
</dbReference>
<dbReference type="PANTHER" id="PTHR14336:SF5">
    <property type="entry name" value="PLECKSTRIN HOMOLOGY DOMAIN-CONTAINING FAMILY A MEMBER 2"/>
    <property type="match status" value="1"/>
</dbReference>
<keyword evidence="8" id="KW-0446">Lipid-binding</keyword>
<keyword evidence="7" id="KW-0677">Repeat</keyword>
<dbReference type="AGR" id="Xenbase:XB-GENE-999720"/>
<keyword evidence="5" id="KW-0963">Cytoplasm</keyword>
<dbReference type="CDD" id="cd13270">
    <property type="entry name" value="PH1_TAPP1_2"/>
    <property type="match status" value="1"/>
</dbReference>
<dbReference type="Bgee" id="496220">
    <property type="expression patterns" value="Expressed in spleen and 15 other cell types or tissues"/>
</dbReference>
<dbReference type="FunFam" id="2.30.29.30:FF:000042">
    <property type="entry name" value="pleckstrin homology domain-containing family A member 1 isoform X2"/>
    <property type="match status" value="1"/>
</dbReference>
<feature type="domain" description="PH" evidence="13">
    <location>
        <begin position="7"/>
        <end position="112"/>
    </location>
</feature>
<evidence type="ECO:0000259" key="13">
    <source>
        <dbReference type="PROSITE" id="PS50003"/>
    </source>
</evidence>
<dbReference type="GO" id="GO:0005543">
    <property type="term" value="F:phospholipid binding"/>
    <property type="evidence" value="ECO:0000318"/>
    <property type="project" value="GO_Central"/>
</dbReference>
<dbReference type="EMBL" id="BC088682">
    <property type="protein sequence ID" value="AAH88682.1"/>
    <property type="molecule type" value="mRNA"/>
</dbReference>
<keyword evidence="15" id="KW-1185">Reference proteome</keyword>
<evidence type="ECO:0000256" key="3">
    <source>
        <dbReference type="ARBA" id="ARBA00004496"/>
    </source>
</evidence>
<dbReference type="AlphaFoldDB" id="Q5M7E8"/>
<evidence type="ECO:0000256" key="10">
    <source>
        <dbReference type="ARBA" id="ARBA00023242"/>
    </source>
</evidence>
<dbReference type="SUPFAM" id="SSF50729">
    <property type="entry name" value="PH domain-like"/>
    <property type="match status" value="2"/>
</dbReference>
<dbReference type="Xenbase" id="XB-GENE-999720">
    <property type="gene designation" value="plekha2.L"/>
</dbReference>
<evidence type="ECO:0000256" key="11">
    <source>
        <dbReference type="ARBA" id="ARBA00059661"/>
    </source>
</evidence>
<dbReference type="GO" id="GO:0005634">
    <property type="term" value="C:nucleus"/>
    <property type="evidence" value="ECO:0007669"/>
    <property type="project" value="UniProtKB-SubCell"/>
</dbReference>
<feature type="domain" description="PH" evidence="13">
    <location>
        <begin position="199"/>
        <end position="299"/>
    </location>
</feature>
<dbReference type="InterPro" id="IPR051707">
    <property type="entry name" value="PI-Interact_SigTrans_Reg"/>
</dbReference>
<evidence type="ECO:0000256" key="5">
    <source>
        <dbReference type="ARBA" id="ARBA00022490"/>
    </source>
</evidence>
<dbReference type="FunFam" id="2.30.29.30:FF:000049">
    <property type="entry name" value="pleckstrin homology domain-containing family A member 1 isoform X1"/>
    <property type="match status" value="1"/>
</dbReference>
<dbReference type="InterPro" id="IPR011993">
    <property type="entry name" value="PH-like_dom_sf"/>
</dbReference>
<reference evidence="14" key="2">
    <citation type="submission" date="2004-12" db="EMBL/GenBank/DDBJ databases">
        <authorList>
            <consortium name="NIH - Xenopus Gene Collection (XGC) project"/>
        </authorList>
    </citation>
    <scope>NUCLEOTIDE SEQUENCE [LARGE SCALE MRNA]</scope>
    <source>
        <tissue evidence="14">Testis</tissue>
    </source>
</reference>
<dbReference type="GeneID" id="496220"/>
<protein>
    <submittedName>
        <fullName evidence="14">LOC496220 protein</fullName>
    </submittedName>
    <submittedName>
        <fullName evidence="16">Pleckstrin homology domain containing A2 L homeolog</fullName>
    </submittedName>
</protein>
<evidence type="ECO:0000256" key="4">
    <source>
        <dbReference type="ARBA" id="ARBA00022475"/>
    </source>
</evidence>